<sequence>MAAKCSCRLLFAVVSLLTVCSPGMLVVVGYSFRGQAGSGIQSEVRTVTFCKMLEDEIPACGSSDYLFLSETVVENLILAGALSRRPSRIPSLQHTRIDGIVLDFGKRSGDLLELQRILSEVGLVREALGAVRIEDGDRNVKLSVVLSLAFLEKLCRVDGRDKLHSFFNGFKNVLSMVIVEDDNLGRGDIASSFVNRAISVVPPDKFVLALFIGRPTPLGSFDGAESAWTVYKYLQSSSHFGIYLVKLLADASGMDLHWRGRKLLDATATSTLPMTPVQAMPITTPDTSTPTIVTVPGTTPVTVTPNIPSTTPSTFPSTTPVVYPPVNPITVPVSNPAATPITVPGAGALPVTNPVTTYPSPPVSTVPVATPVTNPVGPPAVTNAPAIPGQSWCLARAGVTDAALQMAIDYACGIGGADCSQIQEGASCYIPNTLQNHASYAFNSYYQRNPVATSCDFGGTAVIVNSNPSVGSCVYPNTASVATPATVATPSTATTSSSPNPTSVAPLISSGTPPAVVNPVTGAPLGFTTESPQAMNNSTSRSVALVPGYHVLILSSLVAAKFVRVR</sequence>
<dbReference type="Proteomes" id="UP001057402">
    <property type="component" value="Chromosome 12"/>
</dbReference>
<comment type="caution">
    <text evidence="1">The sequence shown here is derived from an EMBL/GenBank/DDBJ whole genome shotgun (WGS) entry which is preliminary data.</text>
</comment>
<gene>
    <name evidence="1" type="ORF">MLD38_039782</name>
</gene>
<protein>
    <submittedName>
        <fullName evidence="1">Uncharacterized protein</fullName>
    </submittedName>
</protein>
<evidence type="ECO:0000313" key="1">
    <source>
        <dbReference type="EMBL" id="KAI4304240.1"/>
    </source>
</evidence>
<name>A0ACB9L337_9MYRT</name>
<proteinExistence type="predicted"/>
<evidence type="ECO:0000313" key="2">
    <source>
        <dbReference type="Proteomes" id="UP001057402"/>
    </source>
</evidence>
<organism evidence="1 2">
    <name type="scientific">Melastoma candidum</name>
    <dbReference type="NCBI Taxonomy" id="119954"/>
    <lineage>
        <taxon>Eukaryota</taxon>
        <taxon>Viridiplantae</taxon>
        <taxon>Streptophyta</taxon>
        <taxon>Embryophyta</taxon>
        <taxon>Tracheophyta</taxon>
        <taxon>Spermatophyta</taxon>
        <taxon>Magnoliopsida</taxon>
        <taxon>eudicotyledons</taxon>
        <taxon>Gunneridae</taxon>
        <taxon>Pentapetalae</taxon>
        <taxon>rosids</taxon>
        <taxon>malvids</taxon>
        <taxon>Myrtales</taxon>
        <taxon>Melastomataceae</taxon>
        <taxon>Melastomatoideae</taxon>
        <taxon>Melastomateae</taxon>
        <taxon>Melastoma</taxon>
    </lineage>
</organism>
<dbReference type="EMBL" id="CM042891">
    <property type="protein sequence ID" value="KAI4304240.1"/>
    <property type="molecule type" value="Genomic_DNA"/>
</dbReference>
<keyword evidence="2" id="KW-1185">Reference proteome</keyword>
<reference evidence="2" key="1">
    <citation type="journal article" date="2023" name="Front. Plant Sci.">
        <title>Chromosomal-level genome assembly of Melastoma candidum provides insights into trichome evolution.</title>
        <authorList>
            <person name="Zhong Y."/>
            <person name="Wu W."/>
            <person name="Sun C."/>
            <person name="Zou P."/>
            <person name="Liu Y."/>
            <person name="Dai S."/>
            <person name="Zhou R."/>
        </authorList>
    </citation>
    <scope>NUCLEOTIDE SEQUENCE [LARGE SCALE GENOMIC DNA]</scope>
</reference>
<accession>A0ACB9L337</accession>